<comment type="caution">
    <text evidence="1">The sequence shown here is derived from an EMBL/GenBank/DDBJ whole genome shotgun (WGS) entry which is preliminary data.</text>
</comment>
<evidence type="ECO:0000313" key="1">
    <source>
        <dbReference type="EMBL" id="MBD3704961.1"/>
    </source>
</evidence>
<sequence length="187" mass="21061">MIYYDNAFRLRIRHTSVYQIHQHWIFFMQERKGEKLPYSFKIFPVPGMIRYSVRTATALELPGRKKRELILSEGHEIKFITSMAIFHKGTKSEGRGRRQFAPSEEASYQLALTKLAKAGFKPGQIVVSGPKFVHIVKGNAGRGFTLPVFTVQGTAIISNQQEAEVGIVYGVGPKRVFGCGFMHLAGQ</sequence>
<proteinExistence type="predicted"/>
<gene>
    <name evidence="1" type="ORF">IE990_28370</name>
</gene>
<dbReference type="EMBL" id="JACXTH010000004">
    <property type="protein sequence ID" value="MBD3704961.1"/>
    <property type="molecule type" value="Genomic_DNA"/>
</dbReference>
<protein>
    <submittedName>
        <fullName evidence="1">Type I-E CRISPR-associated protein Cas6/Cse3/CasE</fullName>
    </submittedName>
</protein>
<accession>A0A927DIH8</accession>
<dbReference type="SUPFAM" id="SSF117987">
    <property type="entry name" value="CRISPR-associated protein"/>
    <property type="match status" value="1"/>
</dbReference>
<dbReference type="Gene3D" id="3.30.70.1210">
    <property type="entry name" value="Crispr-associated protein, domain 2"/>
    <property type="match status" value="1"/>
</dbReference>
<name>A0A927DIH8_KLEPN</name>
<dbReference type="Proteomes" id="UP000652007">
    <property type="component" value="Unassembled WGS sequence"/>
</dbReference>
<organism evidence="1 2">
    <name type="scientific">Klebsiella pneumoniae</name>
    <dbReference type="NCBI Taxonomy" id="573"/>
    <lineage>
        <taxon>Bacteria</taxon>
        <taxon>Pseudomonadati</taxon>
        <taxon>Pseudomonadota</taxon>
        <taxon>Gammaproteobacteria</taxon>
        <taxon>Enterobacterales</taxon>
        <taxon>Enterobacteriaceae</taxon>
        <taxon>Klebsiella/Raoultella group</taxon>
        <taxon>Klebsiella</taxon>
        <taxon>Klebsiella pneumoniae complex</taxon>
    </lineage>
</organism>
<evidence type="ECO:0000313" key="2">
    <source>
        <dbReference type="Proteomes" id="UP000652007"/>
    </source>
</evidence>
<dbReference type="InterPro" id="IPR010179">
    <property type="entry name" value="CRISPR-assoc_prot_Cse3"/>
</dbReference>
<dbReference type="Pfam" id="PF08798">
    <property type="entry name" value="CRISPR_assoc"/>
    <property type="match status" value="1"/>
</dbReference>
<reference evidence="1" key="1">
    <citation type="submission" date="2020-07" db="EMBL/GenBank/DDBJ databases">
        <title>Clinical and genomic characterization of carbapenemase-producing Enterobacterales causing secondary infections during the COVID-19 crisis at a New York City hospital.</title>
        <authorList>
            <person name="Gomez-Simmonds A."/>
            <person name="Annavajhala M.K."/>
            <person name="Uhlemann A.-C."/>
        </authorList>
    </citation>
    <scope>NUCLEOTIDE SEQUENCE</scope>
    <source>
        <strain evidence="1">NK1596</strain>
    </source>
</reference>
<dbReference type="AlphaFoldDB" id="A0A927DIH8"/>